<feature type="transmembrane region" description="Helical" evidence="2">
    <location>
        <begin position="115"/>
        <end position="137"/>
    </location>
</feature>
<reference evidence="4 5" key="1">
    <citation type="submission" date="2015-12" db="EMBL/GenBank/DDBJ databases">
        <authorList>
            <person name="Shamseldin A."/>
            <person name="Moawad H."/>
            <person name="Abd El-Rahim W.M."/>
            <person name="Sadowsky M.J."/>
        </authorList>
    </citation>
    <scope>NUCLEOTIDE SEQUENCE [LARGE SCALE GENOMIC DNA]</scope>
    <source>
        <strain evidence="4 5">JC234</strain>
    </source>
</reference>
<dbReference type="InterPro" id="IPR029063">
    <property type="entry name" value="SAM-dependent_MTases_sf"/>
</dbReference>
<dbReference type="InterPro" id="IPR036291">
    <property type="entry name" value="NAD(P)-bd_dom_sf"/>
</dbReference>
<evidence type="ECO:0000259" key="3">
    <source>
        <dbReference type="Pfam" id="PF02719"/>
    </source>
</evidence>
<dbReference type="CDD" id="cd05237">
    <property type="entry name" value="UDP_invert_4-6DH_SDR_e"/>
    <property type="match status" value="1"/>
</dbReference>
<dbReference type="Pfam" id="PF02719">
    <property type="entry name" value="Polysacc_synt_2"/>
    <property type="match status" value="1"/>
</dbReference>
<evidence type="ECO:0000256" key="1">
    <source>
        <dbReference type="ARBA" id="ARBA00007430"/>
    </source>
</evidence>
<sequence>MIHWLAARDRRTKQAILVSCDAVLFTCAVWFGYALRFNQIYVPDSTQVLLILAAPAVGIPTMHAFGLYTSITRYVGEHALWNMFKAVGLTALLWTVVALSIRLEGSTTVPKSVMVMFWLFSLLLVAGFRFVSRWLILEFTRERSPQRNILVYGAGDAGRQIAATLEQSSYRVSIFQVDDDPTLWGTTIGGIKIASSNDIEQLIERHQIGEAIVTMRNANTARRAEVVEKLSGLGLRVRILPAFVDIADGKHTVDLIRDVEIGDLLGRDAVPPEPLLMEANTRGKTVLVTGAGGTIGSELCRQLSTVGVSRLIMMDSSEFALYEIDRELSKQPGIRKSAVLGSVTDTALMRRIMVENRVDTVFHAAAYKHVPLVEANPFAGVINNAFGTLATAQAALDSGVGVFVLISTDKAVRPSSIMGASKRLAELIVQDFAEKSKRSNNGKVFCAVRFGNVIGSSGSVIPLFKEQIRNGGPITLTDADTTRYFMSIDEAAQLVIQAGSLARRNHEAGDDPGRIFLLDMGQPVRIRDLAVKMIQLSNLTLCDESNPNGDIAIKEIGLRQGEKMHEELYFSVEAASPTSHKKISVAAESAPGGLDIDEMYRELGQIVAREDRAALVELLQRVAGMGAHPE</sequence>
<dbReference type="STRING" id="1480615.AWJ14_07115"/>
<name>A0A1C1YTR7_9HYPH</name>
<keyword evidence="2" id="KW-0472">Membrane</keyword>
<evidence type="ECO:0000256" key="2">
    <source>
        <dbReference type="SAM" id="Phobius"/>
    </source>
</evidence>
<keyword evidence="2" id="KW-1133">Transmembrane helix</keyword>
<keyword evidence="5" id="KW-1185">Reference proteome</keyword>
<comment type="similarity">
    <text evidence="1">Belongs to the polysaccharide synthase family.</text>
</comment>
<accession>A0A1C1YTR7</accession>
<dbReference type="SUPFAM" id="SSF53335">
    <property type="entry name" value="S-adenosyl-L-methionine-dependent methyltransferases"/>
    <property type="match status" value="1"/>
</dbReference>
<organism evidence="4 5">
    <name type="scientific">Hoeflea olei</name>
    <dbReference type="NCBI Taxonomy" id="1480615"/>
    <lineage>
        <taxon>Bacteria</taxon>
        <taxon>Pseudomonadati</taxon>
        <taxon>Pseudomonadota</taxon>
        <taxon>Alphaproteobacteria</taxon>
        <taxon>Hyphomicrobiales</taxon>
        <taxon>Rhizobiaceae</taxon>
        <taxon>Hoeflea</taxon>
    </lineage>
</organism>
<dbReference type="AlphaFoldDB" id="A0A1C1YTR7"/>
<protein>
    <recommendedName>
        <fullName evidence="3">Polysaccharide biosynthesis protein CapD-like domain-containing protein</fullName>
    </recommendedName>
</protein>
<feature type="transmembrane region" description="Helical" evidence="2">
    <location>
        <begin position="47"/>
        <end position="68"/>
    </location>
</feature>
<keyword evidence="2" id="KW-0812">Transmembrane</keyword>
<dbReference type="PANTHER" id="PTHR43318">
    <property type="entry name" value="UDP-N-ACETYLGLUCOSAMINE 4,6-DEHYDRATASE"/>
    <property type="match status" value="1"/>
</dbReference>
<dbReference type="Gene3D" id="3.40.50.720">
    <property type="entry name" value="NAD(P)-binding Rossmann-like Domain"/>
    <property type="match status" value="2"/>
</dbReference>
<dbReference type="PANTHER" id="PTHR43318:SF1">
    <property type="entry name" value="POLYSACCHARIDE BIOSYNTHESIS PROTEIN EPSC-RELATED"/>
    <property type="match status" value="1"/>
</dbReference>
<evidence type="ECO:0000313" key="4">
    <source>
        <dbReference type="EMBL" id="OCW56923.1"/>
    </source>
</evidence>
<feature type="domain" description="Polysaccharide biosynthesis protein CapD-like" evidence="3">
    <location>
        <begin position="286"/>
        <end position="586"/>
    </location>
</feature>
<evidence type="ECO:0000313" key="5">
    <source>
        <dbReference type="Proteomes" id="UP000094795"/>
    </source>
</evidence>
<dbReference type="InterPro" id="IPR003869">
    <property type="entry name" value="Polysac_CapD-like"/>
</dbReference>
<comment type="caution">
    <text evidence="4">The sequence shown here is derived from an EMBL/GenBank/DDBJ whole genome shotgun (WGS) entry which is preliminary data.</text>
</comment>
<dbReference type="SUPFAM" id="SSF51735">
    <property type="entry name" value="NAD(P)-binding Rossmann-fold domains"/>
    <property type="match status" value="1"/>
</dbReference>
<feature type="transmembrane region" description="Helical" evidence="2">
    <location>
        <begin position="15"/>
        <end position="35"/>
    </location>
</feature>
<dbReference type="Proteomes" id="UP000094795">
    <property type="component" value="Unassembled WGS sequence"/>
</dbReference>
<gene>
    <name evidence="4" type="ORF">AWJ14_07115</name>
</gene>
<feature type="transmembrane region" description="Helical" evidence="2">
    <location>
        <begin position="80"/>
        <end position="103"/>
    </location>
</feature>
<dbReference type="EMBL" id="LQZT01000023">
    <property type="protein sequence ID" value="OCW56923.1"/>
    <property type="molecule type" value="Genomic_DNA"/>
</dbReference>
<proteinExistence type="inferred from homology"/>
<dbReference type="Pfam" id="PF13727">
    <property type="entry name" value="CoA_binding_3"/>
    <property type="match status" value="1"/>
</dbReference>
<dbReference type="InterPro" id="IPR051203">
    <property type="entry name" value="Polysaccharide_Synthase-Rel"/>
</dbReference>